<feature type="active site" evidence="3">
    <location>
        <position position="292"/>
    </location>
</feature>
<dbReference type="EMBL" id="JAUKUA010000007">
    <property type="protein sequence ID" value="KAK0705407.1"/>
    <property type="molecule type" value="Genomic_DNA"/>
</dbReference>
<dbReference type="InterPro" id="IPR027519">
    <property type="entry name" value="KFase_ver/fungi-typ"/>
</dbReference>
<dbReference type="GO" id="GO:0004061">
    <property type="term" value="F:arylformamidase activity"/>
    <property type="evidence" value="ECO:0007669"/>
    <property type="project" value="UniProtKB-UniRule"/>
</dbReference>
<evidence type="ECO:0000313" key="4">
    <source>
        <dbReference type="EMBL" id="KAK0705407.1"/>
    </source>
</evidence>
<dbReference type="InterPro" id="IPR050300">
    <property type="entry name" value="GDXG_lipolytic_enzyme"/>
</dbReference>
<feature type="active site" evidence="3">
    <location>
        <position position="257"/>
    </location>
</feature>
<reference evidence="4" key="1">
    <citation type="submission" date="2023-06" db="EMBL/GenBank/DDBJ databases">
        <title>Genome-scale phylogeny and comparative genomics of the fungal order Sordariales.</title>
        <authorList>
            <consortium name="Lawrence Berkeley National Laboratory"/>
            <person name="Hensen N."/>
            <person name="Bonometti L."/>
            <person name="Westerberg I."/>
            <person name="Brannstrom I.O."/>
            <person name="Guillou S."/>
            <person name="Cros-Aarteil S."/>
            <person name="Calhoun S."/>
            <person name="Haridas S."/>
            <person name="Kuo A."/>
            <person name="Mondo S."/>
            <person name="Pangilinan J."/>
            <person name="Riley R."/>
            <person name="Labutti K."/>
            <person name="Andreopoulos B."/>
            <person name="Lipzen A."/>
            <person name="Chen C."/>
            <person name="Yanf M."/>
            <person name="Daum C."/>
            <person name="Ng V."/>
            <person name="Clum A."/>
            <person name="Steindorff A."/>
            <person name="Ohm R."/>
            <person name="Martin F."/>
            <person name="Silar P."/>
            <person name="Natvig D."/>
            <person name="Lalanne C."/>
            <person name="Gautier V."/>
            <person name="Ament-Velasquez S.L."/>
            <person name="Kruys A."/>
            <person name="Hutchinson M.I."/>
            <person name="Powell A.J."/>
            <person name="Barry K."/>
            <person name="Miller A.N."/>
            <person name="Grigoriev I.V."/>
            <person name="Debuchy R."/>
            <person name="Gladieux P."/>
            <person name="Thoren M.H."/>
            <person name="Johannesson H."/>
        </authorList>
    </citation>
    <scope>NUCLEOTIDE SEQUENCE</scope>
    <source>
        <strain evidence="4">SMH4607-1</strain>
    </source>
</reference>
<evidence type="ECO:0000256" key="3">
    <source>
        <dbReference type="HAMAP-Rule" id="MF_03014"/>
    </source>
</evidence>
<dbReference type="GO" id="GO:0034354">
    <property type="term" value="P:'de novo' NAD+ biosynthetic process from L-tryptophan"/>
    <property type="evidence" value="ECO:0007669"/>
    <property type="project" value="UniProtKB-UniRule"/>
</dbReference>
<comment type="caution">
    <text evidence="4">The sequence shown here is derived from an EMBL/GenBank/DDBJ whole genome shotgun (WGS) entry which is preliminary data.</text>
</comment>
<organism evidence="4 5">
    <name type="scientific">Lasiosphaeris hirsuta</name>
    <dbReference type="NCBI Taxonomy" id="260670"/>
    <lineage>
        <taxon>Eukaryota</taxon>
        <taxon>Fungi</taxon>
        <taxon>Dikarya</taxon>
        <taxon>Ascomycota</taxon>
        <taxon>Pezizomycotina</taxon>
        <taxon>Sordariomycetes</taxon>
        <taxon>Sordariomycetidae</taxon>
        <taxon>Sordariales</taxon>
        <taxon>Lasiosphaeriaceae</taxon>
        <taxon>Lasiosphaeris</taxon>
    </lineage>
</organism>
<dbReference type="AlphaFoldDB" id="A0AA39ZXE0"/>
<protein>
    <recommendedName>
        <fullName evidence="3">Kynurenine formamidase</fullName>
        <shortName evidence="3">KFA</shortName>
        <shortName evidence="3">KFase</shortName>
        <ecNumber evidence="3">3.5.1.9</ecNumber>
    </recommendedName>
    <alternativeName>
        <fullName evidence="3">Arylformamidase</fullName>
    </alternativeName>
    <alternativeName>
        <fullName evidence="3">N-formylkynurenine formamidase</fullName>
        <shortName evidence="3">FKF</shortName>
    </alternativeName>
</protein>
<comment type="catalytic activity">
    <reaction evidence="3">
        <text>N-formyl-L-kynurenine + H2O = L-kynurenine + formate + H(+)</text>
        <dbReference type="Rhea" id="RHEA:13009"/>
        <dbReference type="ChEBI" id="CHEBI:15377"/>
        <dbReference type="ChEBI" id="CHEBI:15378"/>
        <dbReference type="ChEBI" id="CHEBI:15740"/>
        <dbReference type="ChEBI" id="CHEBI:57959"/>
        <dbReference type="ChEBI" id="CHEBI:58629"/>
        <dbReference type="EC" id="3.5.1.9"/>
    </reaction>
</comment>
<dbReference type="PANTHER" id="PTHR48081:SF33">
    <property type="entry name" value="KYNURENINE FORMAMIDASE"/>
    <property type="match status" value="1"/>
</dbReference>
<comment type="similarity">
    <text evidence="3">Belongs to the kynurenine formamidase family.</text>
</comment>
<feature type="active site" description="Nucleophile" evidence="3">
    <location>
        <position position="168"/>
    </location>
</feature>
<keyword evidence="1 3" id="KW-0378">Hydrolase</keyword>
<dbReference type="InterPro" id="IPR029058">
    <property type="entry name" value="AB_hydrolase_fold"/>
</dbReference>
<evidence type="ECO:0000256" key="1">
    <source>
        <dbReference type="ARBA" id="ARBA00022801"/>
    </source>
</evidence>
<comment type="function">
    <text evidence="3">Catalyzes the hydrolysis of N-formyl-L-kynurenine to L-kynurenine, the second step in the kynurenine pathway of tryptophan degradation. Kynurenine may be further oxidized to nicotinic acid, NAD(H) and NADP(H). Required for elimination of toxic metabolites.</text>
</comment>
<accession>A0AA39ZXE0</accession>
<proteinExistence type="inferred from homology"/>
<dbReference type="PANTHER" id="PTHR48081">
    <property type="entry name" value="AB HYDROLASE SUPERFAMILY PROTEIN C4A8.06C"/>
    <property type="match status" value="1"/>
</dbReference>
<dbReference type="Proteomes" id="UP001172102">
    <property type="component" value="Unassembled WGS sequence"/>
</dbReference>
<dbReference type="SUPFAM" id="SSF53474">
    <property type="entry name" value="alpha/beta-Hydrolases"/>
    <property type="match status" value="1"/>
</dbReference>
<keyword evidence="5" id="KW-1185">Reference proteome</keyword>
<comment type="pathway">
    <text evidence="3">Amino-acid degradation; L-tryptophan degradation via kynurenine pathway; L-kynurenine from L-tryptophan: step 2/2.</text>
</comment>
<dbReference type="GO" id="GO:0019441">
    <property type="term" value="P:L-tryptophan catabolic process to kynurenine"/>
    <property type="evidence" value="ECO:0007669"/>
    <property type="project" value="UniProtKB-UniRule"/>
</dbReference>
<dbReference type="EC" id="3.5.1.9" evidence="3"/>
<evidence type="ECO:0000256" key="2">
    <source>
        <dbReference type="ARBA" id="ARBA00023079"/>
    </source>
</evidence>
<comment type="subunit">
    <text evidence="3">Homodimer.</text>
</comment>
<dbReference type="Gene3D" id="3.40.50.1820">
    <property type="entry name" value="alpha/beta hydrolase"/>
    <property type="match status" value="1"/>
</dbReference>
<feature type="short sequence motif" description="HGGXW" evidence="3">
    <location>
        <begin position="75"/>
        <end position="79"/>
    </location>
</feature>
<name>A0AA39ZXE0_9PEZI</name>
<keyword evidence="2 3" id="KW-0823">Tryptophan catabolism</keyword>
<comment type="domain">
    <text evidence="3">The main chain amide nitrogen atoms of the second glycine and its adjacent residue in the HGGXW motif define the oxyanion hole, and stabilize the oxyanion that forms during the nucleophilic attack by the catalytic serine during substrate cleavage.</text>
</comment>
<evidence type="ECO:0000313" key="5">
    <source>
        <dbReference type="Proteomes" id="UP001172102"/>
    </source>
</evidence>
<sequence>MTTPADNDHLTWASAPWTPIPGPNTAPIGWHKHLPYLAPTRGGTALHTLDIWLPSLLTTTSTLPSGPGTWLIYIHGGAWRDPAVTAASFTAAASRLLQRAATAAAGPTPLAGIASLNYRLSPHPGHPAPGDPARAAAHPDHIADVLAGLAFLQRAGAARGRYVLVGHSCGATLALQAVMHPRRWGVEAEVGKPAVVVGFNGLYDLAGFIRAPPEGWEGLVGPYEEFIRGAFGPEEAVWRAVCPATAEGVVLVQSREDTLVPSSQLESMRVYLEGWVGEVRTEVVEVEDAGDHDDMWGRGDKMAEVLWDVLLGV</sequence>
<gene>
    <name evidence="4" type="ORF">B0H67DRAFT_604271</name>
</gene>
<dbReference type="HAMAP" id="MF_03014">
    <property type="entry name" value="KFase"/>
    <property type="match status" value="1"/>
</dbReference>